<dbReference type="EMBL" id="LGIA01000188">
    <property type="protein sequence ID" value="KOH43429.1"/>
    <property type="molecule type" value="Genomic_DNA"/>
</dbReference>
<keyword evidence="2" id="KW-1185">Reference proteome</keyword>
<accession>A0A0L8V4R5</accession>
<evidence type="ECO:0000313" key="2">
    <source>
        <dbReference type="Proteomes" id="UP000036958"/>
    </source>
</evidence>
<proteinExistence type="predicted"/>
<gene>
    <name evidence="1" type="ORF">NC99_37520</name>
</gene>
<reference evidence="2" key="1">
    <citation type="submission" date="2015-07" db="EMBL/GenBank/DDBJ databases">
        <title>Genome sequencing of Sunxiuqinia dokdonensis strain SK.</title>
        <authorList>
            <person name="Ahn S."/>
            <person name="Kim B.-C."/>
        </authorList>
    </citation>
    <scope>NUCLEOTIDE SEQUENCE [LARGE SCALE GENOMIC DNA]</scope>
    <source>
        <strain evidence="2">SK</strain>
    </source>
</reference>
<name>A0A0L8V4R5_9BACT</name>
<dbReference type="AlphaFoldDB" id="A0A0L8V4R5"/>
<sequence>MFIPTITPVLEPSEVNANMAALPTGYDFGETHKDKQN</sequence>
<dbReference type="Proteomes" id="UP000036958">
    <property type="component" value="Unassembled WGS sequence"/>
</dbReference>
<comment type="caution">
    <text evidence="1">The sequence shown here is derived from an EMBL/GenBank/DDBJ whole genome shotgun (WGS) entry which is preliminary data.</text>
</comment>
<evidence type="ECO:0000313" key="1">
    <source>
        <dbReference type="EMBL" id="KOH43429.1"/>
    </source>
</evidence>
<organism evidence="1 2">
    <name type="scientific">Sunxiuqinia dokdonensis</name>
    <dbReference type="NCBI Taxonomy" id="1409788"/>
    <lineage>
        <taxon>Bacteria</taxon>
        <taxon>Pseudomonadati</taxon>
        <taxon>Bacteroidota</taxon>
        <taxon>Bacteroidia</taxon>
        <taxon>Marinilabiliales</taxon>
        <taxon>Prolixibacteraceae</taxon>
        <taxon>Sunxiuqinia</taxon>
    </lineage>
</organism>
<protein>
    <submittedName>
        <fullName evidence="1">Uncharacterized protein</fullName>
    </submittedName>
</protein>